<feature type="domain" description="DNA binding HTH" evidence="1">
    <location>
        <begin position="7"/>
        <end position="27"/>
    </location>
</feature>
<gene>
    <name evidence="2" type="ORF">FEN17_20730</name>
</gene>
<dbReference type="EMBL" id="VCEJ01000005">
    <property type="protein sequence ID" value="TLU99010.1"/>
    <property type="molecule type" value="Genomic_DNA"/>
</dbReference>
<reference evidence="2 3" key="1">
    <citation type="submission" date="2019-05" db="EMBL/GenBank/DDBJ databases">
        <authorList>
            <person name="Qu J.-H."/>
        </authorList>
    </citation>
    <scope>NUCLEOTIDE SEQUENCE [LARGE SCALE GENOMIC DNA]</scope>
    <source>
        <strain evidence="2 3">T17</strain>
    </source>
</reference>
<dbReference type="GO" id="GO:0043565">
    <property type="term" value="F:sequence-specific DNA binding"/>
    <property type="evidence" value="ECO:0007669"/>
    <property type="project" value="InterPro"/>
</dbReference>
<keyword evidence="3" id="KW-1185">Reference proteome</keyword>
<sequence length="52" mass="6110">MKEQFKTRQQLADELGVSPKTLYRKLKVLQIEIPRGLIPPKLYAEILERICN</sequence>
<evidence type="ECO:0000313" key="2">
    <source>
        <dbReference type="EMBL" id="TLU99010.1"/>
    </source>
</evidence>
<evidence type="ECO:0000313" key="3">
    <source>
        <dbReference type="Proteomes" id="UP000306402"/>
    </source>
</evidence>
<accession>A0A5R9KS16</accession>
<dbReference type="RefSeq" id="WP_138367301.1">
    <property type="nucleotide sequence ID" value="NZ_VCEJ01000005.1"/>
</dbReference>
<dbReference type="AlphaFoldDB" id="A0A5R9KS16"/>
<organism evidence="2 3">
    <name type="scientific">Dyadobacter luticola</name>
    <dbReference type="NCBI Taxonomy" id="1979387"/>
    <lineage>
        <taxon>Bacteria</taxon>
        <taxon>Pseudomonadati</taxon>
        <taxon>Bacteroidota</taxon>
        <taxon>Cytophagia</taxon>
        <taxon>Cytophagales</taxon>
        <taxon>Spirosomataceae</taxon>
        <taxon>Dyadobacter</taxon>
    </lineage>
</organism>
<dbReference type="Proteomes" id="UP000306402">
    <property type="component" value="Unassembled WGS sequence"/>
</dbReference>
<dbReference type="OrthoDB" id="828116at2"/>
<name>A0A5R9KS16_9BACT</name>
<dbReference type="Gene3D" id="1.10.10.60">
    <property type="entry name" value="Homeodomain-like"/>
    <property type="match status" value="1"/>
</dbReference>
<dbReference type="InterPro" id="IPR002197">
    <property type="entry name" value="HTH_Fis"/>
</dbReference>
<comment type="caution">
    <text evidence="2">The sequence shown here is derived from an EMBL/GenBank/DDBJ whole genome shotgun (WGS) entry which is preliminary data.</text>
</comment>
<dbReference type="Pfam" id="PF02954">
    <property type="entry name" value="HTH_8"/>
    <property type="match status" value="1"/>
</dbReference>
<protein>
    <submittedName>
        <fullName evidence="2">HTH domain-containing protein</fullName>
    </submittedName>
</protein>
<evidence type="ECO:0000259" key="1">
    <source>
        <dbReference type="Pfam" id="PF02954"/>
    </source>
</evidence>
<proteinExistence type="predicted"/>